<reference evidence="2" key="1">
    <citation type="submission" date="2020-07" db="EMBL/GenBank/DDBJ databases">
        <title>Genome sequence and genetic diversity analysis of an under-domesticated orphan crop, white fonio (Digitaria exilis).</title>
        <authorList>
            <person name="Bennetzen J.L."/>
            <person name="Chen S."/>
            <person name="Ma X."/>
            <person name="Wang X."/>
            <person name="Yssel A.E.J."/>
            <person name="Chaluvadi S.R."/>
            <person name="Johnson M."/>
            <person name="Gangashetty P."/>
            <person name="Hamidou F."/>
            <person name="Sanogo M.D."/>
            <person name="Zwaenepoel A."/>
            <person name="Wallace J."/>
            <person name="Van De Peer Y."/>
            <person name="Van Deynze A."/>
        </authorList>
    </citation>
    <scope>NUCLEOTIDE SEQUENCE</scope>
    <source>
        <tissue evidence="2">Leaves</tissue>
    </source>
</reference>
<keyword evidence="3" id="KW-1185">Reference proteome</keyword>
<dbReference type="AlphaFoldDB" id="A0A835A4A9"/>
<gene>
    <name evidence="2" type="ORF">HU200_065294</name>
</gene>
<evidence type="ECO:0000313" key="2">
    <source>
        <dbReference type="EMBL" id="KAF8647657.1"/>
    </source>
</evidence>
<dbReference type="Pfam" id="PF04398">
    <property type="entry name" value="DUF538"/>
    <property type="match status" value="1"/>
</dbReference>
<accession>A0A835A4A9</accession>
<dbReference type="PANTHER" id="PTHR31676:SF14">
    <property type="entry name" value="OS03G0393600 PROTEIN"/>
    <property type="match status" value="1"/>
</dbReference>
<dbReference type="EMBL" id="JACEFO010002840">
    <property type="protein sequence ID" value="KAF8647657.1"/>
    <property type="molecule type" value="Genomic_DNA"/>
</dbReference>
<organism evidence="2 3">
    <name type="scientific">Digitaria exilis</name>
    <dbReference type="NCBI Taxonomy" id="1010633"/>
    <lineage>
        <taxon>Eukaryota</taxon>
        <taxon>Viridiplantae</taxon>
        <taxon>Streptophyta</taxon>
        <taxon>Embryophyta</taxon>
        <taxon>Tracheophyta</taxon>
        <taxon>Spermatophyta</taxon>
        <taxon>Magnoliopsida</taxon>
        <taxon>Liliopsida</taxon>
        <taxon>Poales</taxon>
        <taxon>Poaceae</taxon>
        <taxon>PACMAD clade</taxon>
        <taxon>Panicoideae</taxon>
        <taxon>Panicodae</taxon>
        <taxon>Paniceae</taxon>
        <taxon>Anthephorinae</taxon>
        <taxon>Digitaria</taxon>
    </lineage>
</organism>
<dbReference type="PANTHER" id="PTHR31676">
    <property type="entry name" value="T31J12.3 PROTEIN-RELATED"/>
    <property type="match status" value="1"/>
</dbReference>
<dbReference type="SUPFAM" id="SSF141562">
    <property type="entry name" value="At5g01610-like"/>
    <property type="match status" value="1"/>
</dbReference>
<evidence type="ECO:0000313" key="3">
    <source>
        <dbReference type="Proteomes" id="UP000636709"/>
    </source>
</evidence>
<dbReference type="InterPro" id="IPR007493">
    <property type="entry name" value="DUF538"/>
</dbReference>
<dbReference type="Proteomes" id="UP000636709">
    <property type="component" value="Unassembled WGS sequence"/>
</dbReference>
<keyword evidence="1" id="KW-0732">Signal</keyword>
<evidence type="ECO:0000256" key="1">
    <source>
        <dbReference type="SAM" id="SignalP"/>
    </source>
</evidence>
<protein>
    <submittedName>
        <fullName evidence="2">Uncharacterized protein</fullName>
    </submittedName>
</protein>
<proteinExistence type="predicted"/>
<dbReference type="OrthoDB" id="674545at2759"/>
<name>A0A835A4A9_9POAL</name>
<comment type="caution">
    <text evidence="2">The sequence shown here is derived from an EMBL/GenBank/DDBJ whole genome shotgun (WGS) entry which is preliminary data.</text>
</comment>
<dbReference type="InterPro" id="IPR036758">
    <property type="entry name" value="At5g01610-like"/>
</dbReference>
<feature type="signal peptide" evidence="1">
    <location>
        <begin position="1"/>
        <end position="22"/>
    </location>
</feature>
<dbReference type="Gene3D" id="2.30.240.10">
    <property type="entry name" value="At5g01610-like"/>
    <property type="match status" value="1"/>
</dbReference>
<feature type="chain" id="PRO_5032515966" evidence="1">
    <location>
        <begin position="23"/>
        <end position="154"/>
    </location>
</feature>
<sequence>MAKQYPILAIALIASMIFAASADTTTSANTTLDDAAGSAYDVLGQNNLPRGLLPLGVQSYTLHAGGAFGVTFPGECNFFVTIAGKQFKFRYASRVSGIIKPGSISSMSGARIQAGFAWLGFNQVSREGNLLNIQLEKSTQSFPMSAFSQSPKCS</sequence>